<gene>
    <name evidence="6" type="ORF">D1610_11735</name>
</gene>
<sequence>MTFARPTLSDLIERARTDLEARLPGADARLRRSVLDVLARVNAGGLAGVYAYLDFLALQLMPDTAEAEYLDRWASIWGVARKAAASAAGAVTVTGLVGAIVPQGAELARVDGALYRTTERIVLAGVSAQVAVEAVEAGAAGVVEAGKTLTFRSPVAAVSAVVTAAAGLVGGADQETDTELLARLLARIRKPPNGGSRSDYVAWALELPGVTRAWSYANWTGPGTVGLAFVFDGRENIFPLQADLDAMAAHIEPLRPVTATPVIFAPEPWPISFLITATPDNVEVRAAIEAELRDLFAREAEPGGTMLVSHEREAISLAAGEHDHVLRSPASNQEAPPGAMPTIDGIAWQ</sequence>
<evidence type="ECO:0000259" key="4">
    <source>
        <dbReference type="Pfam" id="PF26078"/>
    </source>
</evidence>
<dbReference type="OrthoDB" id="7565172at2"/>
<organism evidence="6 7">
    <name type="scientific">Sphingomonas gilva</name>
    <dbReference type="NCBI Taxonomy" id="2305907"/>
    <lineage>
        <taxon>Bacteria</taxon>
        <taxon>Pseudomonadati</taxon>
        <taxon>Pseudomonadota</taxon>
        <taxon>Alphaproteobacteria</taxon>
        <taxon>Sphingomonadales</taxon>
        <taxon>Sphingomonadaceae</taxon>
        <taxon>Sphingomonas</taxon>
    </lineage>
</organism>
<dbReference type="Pfam" id="PF04865">
    <property type="entry name" value="Baseplate_J"/>
    <property type="match status" value="1"/>
</dbReference>
<evidence type="ECO:0000259" key="3">
    <source>
        <dbReference type="Pfam" id="PF04865"/>
    </source>
</evidence>
<name>A0A396RSB8_9SPHN</name>
<comment type="caution">
    <text evidence="6">The sequence shown here is derived from an EMBL/GenBank/DDBJ whole genome shotgun (WGS) entry which is preliminary data.</text>
</comment>
<accession>A0A396RSB8</accession>
<evidence type="ECO:0000256" key="2">
    <source>
        <dbReference type="SAM" id="MobiDB-lite"/>
    </source>
</evidence>
<evidence type="ECO:0000313" key="7">
    <source>
        <dbReference type="Proteomes" id="UP000266693"/>
    </source>
</evidence>
<dbReference type="InterPro" id="IPR058530">
    <property type="entry name" value="Baseplate_J-like_C"/>
</dbReference>
<comment type="similarity">
    <text evidence="1">Belongs to the Mu gp47/PBSX XkdT family.</text>
</comment>
<reference evidence="6 7" key="1">
    <citation type="submission" date="2018-08" db="EMBL/GenBank/DDBJ databases">
        <title>The multiple taxonomic identification of Sphingomonas gilva.</title>
        <authorList>
            <person name="Zhu D."/>
            <person name="Zheng S."/>
        </authorList>
    </citation>
    <scope>NUCLEOTIDE SEQUENCE [LARGE SCALE GENOMIC DNA]</scope>
    <source>
        <strain evidence="6 7">ZDH117</strain>
    </source>
</reference>
<feature type="region of interest" description="Disordered" evidence="2">
    <location>
        <begin position="327"/>
        <end position="349"/>
    </location>
</feature>
<dbReference type="InterPro" id="IPR052399">
    <property type="entry name" value="Phage_Baseplate_Assmbl_Protein"/>
</dbReference>
<evidence type="ECO:0000259" key="5">
    <source>
        <dbReference type="Pfam" id="PF26079"/>
    </source>
</evidence>
<feature type="domain" description="Baseplate J-like C-terminal" evidence="5">
    <location>
        <begin position="272"/>
        <end position="348"/>
    </location>
</feature>
<keyword evidence="7" id="KW-1185">Reference proteome</keyword>
<dbReference type="RefSeq" id="WP_118864380.1">
    <property type="nucleotide sequence ID" value="NZ_QWLV01000005.1"/>
</dbReference>
<feature type="domain" description="Baseplate protein J-like barrel" evidence="3">
    <location>
        <begin position="91"/>
        <end position="167"/>
    </location>
</feature>
<evidence type="ECO:0000313" key="6">
    <source>
        <dbReference type="EMBL" id="RHW17213.1"/>
    </source>
</evidence>
<feature type="domain" description="Baseplate J-like central" evidence="4">
    <location>
        <begin position="192"/>
        <end position="260"/>
    </location>
</feature>
<dbReference type="Pfam" id="PF26079">
    <property type="entry name" value="Baseplate_J_C"/>
    <property type="match status" value="1"/>
</dbReference>
<dbReference type="InterPro" id="IPR006949">
    <property type="entry name" value="Barrel_Baseplate_J-like"/>
</dbReference>
<dbReference type="PANTHER" id="PTHR37829">
    <property type="entry name" value="PHAGE-LIKE ELEMENT PBSX PROTEIN XKDT"/>
    <property type="match status" value="1"/>
</dbReference>
<dbReference type="InterPro" id="IPR058531">
    <property type="entry name" value="Baseplate_J_M"/>
</dbReference>
<dbReference type="AlphaFoldDB" id="A0A396RSB8"/>
<protein>
    <submittedName>
        <fullName evidence="6">Baseplate J/gp47 family protein</fullName>
    </submittedName>
</protein>
<dbReference type="PANTHER" id="PTHR37829:SF3">
    <property type="entry name" value="PROTEIN JAYE-RELATED"/>
    <property type="match status" value="1"/>
</dbReference>
<proteinExistence type="inferred from homology"/>
<dbReference type="Proteomes" id="UP000266693">
    <property type="component" value="Unassembled WGS sequence"/>
</dbReference>
<dbReference type="EMBL" id="QWLV01000005">
    <property type="protein sequence ID" value="RHW17213.1"/>
    <property type="molecule type" value="Genomic_DNA"/>
</dbReference>
<dbReference type="Pfam" id="PF26078">
    <property type="entry name" value="Baseplate_J_M"/>
    <property type="match status" value="1"/>
</dbReference>
<evidence type="ECO:0000256" key="1">
    <source>
        <dbReference type="ARBA" id="ARBA00038087"/>
    </source>
</evidence>